<sequence length="403" mass="43018">MPEPARPLFGGQERGGSSMRKVMTAQQVEAIVGAPIPAVRMKQIGALDEGCRRVLANAPIAGFGFRDEQGGWRSTFVGGARGFAHVESPKRVRFELPARHPAPKSGSGASFVFLVPGIGETLRLNGSVAERRGGRIVVTVEEAFVHCARSILRSRLWQGPRARAAAAVEPPSPRDGARHEREGGPLGDPSVARFLASSPFAVLSSWDAAGSGDTSPRGDFPGFLRILDHETLVIPDRRGNRRTDTFHNVVTCDEVSLAAVVPGRDDVLHVSGTAYVTDEPALLSTMALAGKPPQAALVLRVARAELLANEALQRSTIWQRSAGADAGAVPDLMALATQHLALNEDGGAKAAMIRLLGSGAGAFPRLLRWLIDLGYRKGLTDEGYDRGATRTDDPESQREGRLR</sequence>
<dbReference type="PANTHER" id="PTHR42815:SF2">
    <property type="entry name" value="FAD-BINDING, PUTATIVE (AFU_ORTHOLOGUE AFUA_6G07600)-RELATED"/>
    <property type="match status" value="1"/>
</dbReference>
<reference evidence="3 4" key="1">
    <citation type="journal article" date="2007" name="Nat. Biotechnol.">
        <title>Complete genome sequence of the myxobacterium Sorangium cellulosum.</title>
        <authorList>
            <person name="Schneiker S."/>
            <person name="Perlova O."/>
            <person name="Kaiser O."/>
            <person name="Gerth K."/>
            <person name="Alici A."/>
            <person name="Altmeyer M.O."/>
            <person name="Bartels D."/>
            <person name="Bekel T."/>
            <person name="Beyer S."/>
            <person name="Bode E."/>
            <person name="Bode H.B."/>
            <person name="Bolten C.J."/>
            <person name="Choudhuri J.V."/>
            <person name="Doss S."/>
            <person name="Elnakady Y.A."/>
            <person name="Frank B."/>
            <person name="Gaigalat L."/>
            <person name="Goesmann A."/>
            <person name="Groeger C."/>
            <person name="Gross F."/>
            <person name="Jelsbak L."/>
            <person name="Jelsbak L."/>
            <person name="Kalinowski J."/>
            <person name="Kegler C."/>
            <person name="Knauber T."/>
            <person name="Konietzny S."/>
            <person name="Kopp M."/>
            <person name="Krause L."/>
            <person name="Krug D."/>
            <person name="Linke B."/>
            <person name="Mahmud T."/>
            <person name="Martinez-Arias R."/>
            <person name="McHardy A.C."/>
            <person name="Merai M."/>
            <person name="Meyer F."/>
            <person name="Mormann S."/>
            <person name="Munoz-Dorado J."/>
            <person name="Perez J."/>
            <person name="Pradella S."/>
            <person name="Rachid S."/>
            <person name="Raddatz G."/>
            <person name="Rosenau F."/>
            <person name="Rueckert C."/>
            <person name="Sasse F."/>
            <person name="Scharfe M."/>
            <person name="Schuster S.C."/>
            <person name="Suen G."/>
            <person name="Treuner-Lange A."/>
            <person name="Velicer G.J."/>
            <person name="Vorholter F.-J."/>
            <person name="Weissman K.J."/>
            <person name="Welch R.D."/>
            <person name="Wenzel S.C."/>
            <person name="Whitworth D.E."/>
            <person name="Wilhelm S."/>
            <person name="Wittmann C."/>
            <person name="Bloecker H."/>
            <person name="Puehler A."/>
            <person name="Mueller R."/>
        </authorList>
    </citation>
    <scope>NUCLEOTIDE SEQUENCE [LARGE SCALE GENOMIC DNA]</scope>
    <source>
        <strain evidence="4">So ce56</strain>
    </source>
</reference>
<gene>
    <name evidence="3" type="ordered locus">sce7711</name>
</gene>
<dbReference type="STRING" id="448385.sce7711"/>
<dbReference type="eggNOG" id="COG3576">
    <property type="taxonomic scope" value="Bacteria"/>
</dbReference>
<dbReference type="HOGENOM" id="CLU_070801_0_0_7"/>
<feature type="region of interest" description="Disordered" evidence="1">
    <location>
        <begin position="382"/>
        <end position="403"/>
    </location>
</feature>
<evidence type="ECO:0000313" key="3">
    <source>
        <dbReference type="EMBL" id="CAN97880.1"/>
    </source>
</evidence>
<dbReference type="AlphaFoldDB" id="A9FA97"/>
<evidence type="ECO:0000313" key="4">
    <source>
        <dbReference type="Proteomes" id="UP000002139"/>
    </source>
</evidence>
<feature type="region of interest" description="Disordered" evidence="1">
    <location>
        <begin position="163"/>
        <end position="188"/>
    </location>
</feature>
<dbReference type="Pfam" id="PF01243">
    <property type="entry name" value="PNPOx_N"/>
    <property type="match status" value="1"/>
</dbReference>
<proteinExistence type="predicted"/>
<keyword evidence="4" id="KW-1185">Reference proteome</keyword>
<dbReference type="SUPFAM" id="SSF50475">
    <property type="entry name" value="FMN-binding split barrel"/>
    <property type="match status" value="1"/>
</dbReference>
<dbReference type="InterPro" id="IPR011576">
    <property type="entry name" value="Pyridox_Oxase_N"/>
</dbReference>
<accession>A9FA97</accession>
<name>A9FA97_SORC5</name>
<dbReference type="EMBL" id="AM746676">
    <property type="protein sequence ID" value="CAN97880.1"/>
    <property type="molecule type" value="Genomic_DNA"/>
</dbReference>
<dbReference type="KEGG" id="scl:sce7711"/>
<keyword evidence="3" id="KW-0560">Oxidoreductase</keyword>
<dbReference type="PANTHER" id="PTHR42815">
    <property type="entry name" value="FAD-BINDING, PUTATIVE (AFU_ORTHOLOGUE AFUA_6G07600)-RELATED"/>
    <property type="match status" value="1"/>
</dbReference>
<organism evidence="3 4">
    <name type="scientific">Sorangium cellulosum (strain So ce56)</name>
    <name type="common">Polyangium cellulosum (strain So ce56)</name>
    <dbReference type="NCBI Taxonomy" id="448385"/>
    <lineage>
        <taxon>Bacteria</taxon>
        <taxon>Pseudomonadati</taxon>
        <taxon>Myxococcota</taxon>
        <taxon>Polyangia</taxon>
        <taxon>Polyangiales</taxon>
        <taxon>Polyangiaceae</taxon>
        <taxon>Sorangium</taxon>
    </lineage>
</organism>
<dbReference type="InterPro" id="IPR012349">
    <property type="entry name" value="Split_barrel_FMN-bd"/>
</dbReference>
<evidence type="ECO:0000259" key="2">
    <source>
        <dbReference type="Pfam" id="PF01243"/>
    </source>
</evidence>
<evidence type="ECO:0000256" key="1">
    <source>
        <dbReference type="SAM" id="MobiDB-lite"/>
    </source>
</evidence>
<protein>
    <recommendedName>
        <fullName evidence="2">Pyridoxamine 5'-phosphate oxidase N-terminal domain-containing protein</fullName>
    </recommendedName>
</protein>
<dbReference type="Gene3D" id="2.30.110.10">
    <property type="entry name" value="Electron Transport, Fmn-binding Protein, Chain A"/>
    <property type="match status" value="1"/>
</dbReference>
<feature type="domain" description="Pyridoxamine 5'-phosphate oxidase N-terminal" evidence="2">
    <location>
        <begin position="190"/>
        <end position="306"/>
    </location>
</feature>
<dbReference type="Proteomes" id="UP000002139">
    <property type="component" value="Chromosome"/>
</dbReference>
<dbReference type="GO" id="GO:0016491">
    <property type="term" value="F:oxidoreductase activity"/>
    <property type="evidence" value="ECO:0007669"/>
    <property type="project" value="UniProtKB-KW"/>
</dbReference>